<feature type="domain" description="Filamentous haemagglutinin FhaB/tRNA nuclease CdiA-like TPS" evidence="2">
    <location>
        <begin position="25"/>
        <end position="137"/>
    </location>
</feature>
<dbReference type="PANTHER" id="PTHR12338">
    <property type="entry name" value="AUTOTRANSPORTER"/>
    <property type="match status" value="1"/>
</dbReference>
<dbReference type="EMBL" id="AP019782">
    <property type="protein sequence ID" value="BBL71463.1"/>
    <property type="molecule type" value="Genomic_DNA"/>
</dbReference>
<dbReference type="RefSeq" id="WP_082411363.1">
    <property type="nucleotide sequence ID" value="NZ_AP019782.1"/>
</dbReference>
<dbReference type="SUPFAM" id="SSF51126">
    <property type="entry name" value="Pectin lyase-like"/>
    <property type="match status" value="1"/>
</dbReference>
<evidence type="ECO:0000259" key="2">
    <source>
        <dbReference type="SMART" id="SM00912"/>
    </source>
</evidence>
<evidence type="ECO:0000313" key="3">
    <source>
        <dbReference type="EMBL" id="BBL71463.1"/>
    </source>
</evidence>
<gene>
    <name evidence="3" type="ORF">MoryE10_20690</name>
</gene>
<dbReference type="KEGG" id="moz:MoryE10_20690"/>
<name>A0A8D4VP42_9GAMM</name>
<reference evidence="3" key="1">
    <citation type="submission" date="2019-06" db="EMBL/GenBank/DDBJ databases">
        <title>Complete genome sequence of Methylogaea oryzae strain JCM16910.</title>
        <authorList>
            <person name="Asakawa S."/>
        </authorList>
    </citation>
    <scope>NUCLEOTIDE SEQUENCE</scope>
    <source>
        <strain evidence="3">E10</strain>
    </source>
</reference>
<dbReference type="Pfam" id="PF05860">
    <property type="entry name" value="TPS"/>
    <property type="match status" value="1"/>
</dbReference>
<dbReference type="SMART" id="SM00912">
    <property type="entry name" value="Haemagg_act"/>
    <property type="match status" value="1"/>
</dbReference>
<dbReference type="NCBIfam" id="TIGR01901">
    <property type="entry name" value="adhes_NPXG"/>
    <property type="match status" value="1"/>
</dbReference>
<evidence type="ECO:0000313" key="4">
    <source>
        <dbReference type="Proteomes" id="UP000824988"/>
    </source>
</evidence>
<dbReference type="Gene3D" id="2.160.20.10">
    <property type="entry name" value="Single-stranded right-handed beta-helix, Pectin lyase-like"/>
    <property type="match status" value="1"/>
</dbReference>
<dbReference type="Gene3D" id="1.20.5.340">
    <property type="match status" value="1"/>
</dbReference>
<dbReference type="PANTHER" id="PTHR12338:SF5">
    <property type="entry name" value="ANTIGEN 43-RELATED"/>
    <property type="match status" value="1"/>
</dbReference>
<dbReference type="InterPro" id="IPR012334">
    <property type="entry name" value="Pectin_lyas_fold"/>
</dbReference>
<dbReference type="AlphaFoldDB" id="A0A8D4VP42"/>
<keyword evidence="1" id="KW-0175">Coiled coil</keyword>
<accession>A0A8D4VP42</accession>
<feature type="coiled-coil region" evidence="1">
    <location>
        <begin position="813"/>
        <end position="874"/>
    </location>
</feature>
<protein>
    <recommendedName>
        <fullName evidence="2">Filamentous haemagglutinin FhaB/tRNA nuclease CdiA-like TPS domain-containing protein</fullName>
    </recommendedName>
</protein>
<sequence length="901" mass="90512">MLAQKRRNLLQYGVAAITGLAFVAAYGNPSGGQVVSGAIGMTAIGNTLQVDQASNLGIINWQSFSINGGEITRFNLPGTASAILNRVVTDTPSAIYGALSSNGRVFLINPSGIVVGPSGMVNVNNLVLSTKDISNASFLAGGDLSFAGDSGAAVKNLGQITASGGDALLIGSRVENAGAISAPNGTAALVAGNEVLYTPGANARIAVRSGVDASATQTGVDNSGTMRAAQAELLSVGGNPYALAVNHSGVIEAVRVNNVGGRVLLSGDVGETRVSGTIAATADDGANEIQVLGDKVTLASTAALDAGGANGGGRILVGGDYQGKNPAVRNAKTTTVEAGARLNADAIGQGDGGQVVVWSDDTTVYRGAISARGGALGGNGGSAEVSGKKSLDFQGTADLRAPHGNTGNLLLDPSDITIGGNGANTATCSGATCSGSGLSSYLSADFLASQLGLSNVTVTTSSSGGGAGDITIDSSMNPSPWLGQSSNTNSLTLNADRDILVNGALYLRGASNGTTAVLSLLAGRNINVASNLNTANGVGASFGLIGDHGLTLAAARTDTGGTINIGANSNLGTARETSGGTLAGGPIRIFGASAAQTTLTGWSGAAGASVMQGKSYGDPGTAAAGIYYKQANSSSSNGGQGGGVQMAQMQTVPVQVVSQTASVSQTNSQAASGPLPTGATQVINQLQNGGTVVGNNTAGNSGNSGTGLVSLQGDTFEQNIYDAITSENQANRWTTDFGTKVDQLLWLTKSIATTNVPPGSSPLGNYAKALAAMMQGIQSKPANQRTADDNLILSTLSAIIKVASKYIKPPQAVLDLKAKIERLQNTVNAEKAEMANLRSSGNSYTAIFSTSYFITDLQGKIDSNEQEIASLTRQLNAINTGVDPVSVFYPFLAFNAMHRQE</sequence>
<organism evidence="3 4">
    <name type="scientific">Methylogaea oryzae</name>
    <dbReference type="NCBI Taxonomy" id="1295382"/>
    <lineage>
        <taxon>Bacteria</taxon>
        <taxon>Pseudomonadati</taxon>
        <taxon>Pseudomonadota</taxon>
        <taxon>Gammaproteobacteria</taxon>
        <taxon>Methylococcales</taxon>
        <taxon>Methylococcaceae</taxon>
        <taxon>Methylogaea</taxon>
    </lineage>
</organism>
<dbReference type="Proteomes" id="UP000824988">
    <property type="component" value="Chromosome"/>
</dbReference>
<keyword evidence="4" id="KW-1185">Reference proteome</keyword>
<evidence type="ECO:0000256" key="1">
    <source>
        <dbReference type="SAM" id="Coils"/>
    </source>
</evidence>
<dbReference type="InterPro" id="IPR011050">
    <property type="entry name" value="Pectin_lyase_fold/virulence"/>
</dbReference>
<dbReference type="InterPro" id="IPR050909">
    <property type="entry name" value="Bact_Autotransporter_VF"/>
</dbReference>
<proteinExistence type="predicted"/>
<dbReference type="InterPro" id="IPR008638">
    <property type="entry name" value="FhaB/CdiA-like_TPS"/>
</dbReference>